<dbReference type="Pfam" id="PF07980">
    <property type="entry name" value="SusD_RagB"/>
    <property type="match status" value="1"/>
</dbReference>
<keyword evidence="3 6" id="KW-0732">Signal</keyword>
<evidence type="ECO:0000259" key="8">
    <source>
        <dbReference type="Pfam" id="PF14322"/>
    </source>
</evidence>
<gene>
    <name evidence="9" type="ORF">AWR27_17585</name>
</gene>
<sequence>MKKIFSLLTVAVLTVMINACSLESDLYNSLDAQKYPTADDEFQTVIGNAYRGLLLYYDREIYMPLNASTDEFTAPTRGGGAWFDNGRWIYLANHTWNATAPDLNDTWDWCYTGIATCNNTLSILNASQTQVAGKESALAELRGLRAFFYYLLCDNFGNVPIKTETTATGDVAQSSRTEVFNFIESELKAIIPVLKPTNHPQTYSKFTRETAQTLLAKLYLNAQVYTGTARWSDVLTQCDAVIASGKFALNKNYFADFSPDNRANGSYIENIFVIPYDKTDYRYDDFTGMSPNLFTMHPGLKDKYGLSESPWNGFSAIADFYNSFDDRDIRKQGWIAGPQYDASGQPIIYNGKPLILNANWTSLQQADDNDGARMVKFGMQSGNKYRLQDNNFPVLRYADVLMMRGEAAFRSGNISGALTNFNAVRARAGLPAYTTATLTLDEILAERGREFYFENWRRNDLVRFDKFGNGTWRFKTVKDKKRDLYPIPDQQLSKNPLLKQNPGY</sequence>
<dbReference type="GO" id="GO:0009279">
    <property type="term" value="C:cell outer membrane"/>
    <property type="evidence" value="ECO:0007669"/>
    <property type="project" value="UniProtKB-SubCell"/>
</dbReference>
<dbReference type="Gene3D" id="1.25.40.10">
    <property type="entry name" value="Tetratricopeptide repeat domain"/>
    <property type="match status" value="1"/>
</dbReference>
<evidence type="ECO:0008006" key="11">
    <source>
        <dbReference type="Google" id="ProtNLM"/>
    </source>
</evidence>
<dbReference type="KEGG" id="smon:AWR27_17585"/>
<dbReference type="SUPFAM" id="SSF48452">
    <property type="entry name" value="TPR-like"/>
    <property type="match status" value="1"/>
</dbReference>
<dbReference type="CDD" id="cd08977">
    <property type="entry name" value="SusD"/>
    <property type="match status" value="1"/>
</dbReference>
<dbReference type="STRING" id="1178516.AWR27_17585"/>
<dbReference type="InterPro" id="IPR033985">
    <property type="entry name" value="SusD-like_N"/>
</dbReference>
<keyword evidence="4" id="KW-0472">Membrane</keyword>
<comment type="similarity">
    <text evidence="2">Belongs to the SusD family.</text>
</comment>
<dbReference type="RefSeq" id="WP_077132439.1">
    <property type="nucleotide sequence ID" value="NZ_CP014263.1"/>
</dbReference>
<dbReference type="InterPro" id="IPR011990">
    <property type="entry name" value="TPR-like_helical_dom_sf"/>
</dbReference>
<evidence type="ECO:0000256" key="1">
    <source>
        <dbReference type="ARBA" id="ARBA00004442"/>
    </source>
</evidence>
<feature type="signal peptide" evidence="6">
    <location>
        <begin position="1"/>
        <end position="21"/>
    </location>
</feature>
<organism evidence="9 10">
    <name type="scientific">Spirosoma montaniterrae</name>
    <dbReference type="NCBI Taxonomy" id="1178516"/>
    <lineage>
        <taxon>Bacteria</taxon>
        <taxon>Pseudomonadati</taxon>
        <taxon>Bacteroidota</taxon>
        <taxon>Cytophagia</taxon>
        <taxon>Cytophagales</taxon>
        <taxon>Cytophagaceae</taxon>
        <taxon>Spirosoma</taxon>
    </lineage>
</organism>
<dbReference type="OrthoDB" id="9783641at2"/>
<comment type="subcellular location">
    <subcellularLocation>
        <location evidence="1">Cell outer membrane</location>
    </subcellularLocation>
</comment>
<dbReference type="EMBL" id="CP014263">
    <property type="protein sequence ID" value="AQG80976.1"/>
    <property type="molecule type" value="Genomic_DNA"/>
</dbReference>
<evidence type="ECO:0000259" key="7">
    <source>
        <dbReference type="Pfam" id="PF07980"/>
    </source>
</evidence>
<accession>A0A1P9X013</accession>
<feature type="domain" description="SusD-like N-terminal" evidence="8">
    <location>
        <begin position="68"/>
        <end position="220"/>
    </location>
</feature>
<keyword evidence="10" id="KW-1185">Reference proteome</keyword>
<evidence type="ECO:0000313" key="9">
    <source>
        <dbReference type="EMBL" id="AQG80976.1"/>
    </source>
</evidence>
<dbReference type="InterPro" id="IPR012944">
    <property type="entry name" value="SusD_RagB_dom"/>
</dbReference>
<proteinExistence type="inferred from homology"/>
<evidence type="ECO:0000313" key="10">
    <source>
        <dbReference type="Proteomes" id="UP000187941"/>
    </source>
</evidence>
<feature type="chain" id="PRO_5012930375" description="Carbohydrate-binding protein SusD" evidence="6">
    <location>
        <begin position="22"/>
        <end position="504"/>
    </location>
</feature>
<reference evidence="9 10" key="1">
    <citation type="submission" date="2016-01" db="EMBL/GenBank/DDBJ databases">
        <authorList>
            <person name="Oliw E.H."/>
        </authorList>
    </citation>
    <scope>NUCLEOTIDE SEQUENCE [LARGE SCALE GENOMIC DNA]</scope>
    <source>
        <strain evidence="9 10">DY10</strain>
    </source>
</reference>
<keyword evidence="5" id="KW-0998">Cell outer membrane</keyword>
<evidence type="ECO:0000256" key="3">
    <source>
        <dbReference type="ARBA" id="ARBA00022729"/>
    </source>
</evidence>
<evidence type="ECO:0000256" key="2">
    <source>
        <dbReference type="ARBA" id="ARBA00006275"/>
    </source>
</evidence>
<feature type="domain" description="RagB/SusD" evidence="7">
    <location>
        <begin position="292"/>
        <end position="504"/>
    </location>
</feature>
<dbReference type="Gene3D" id="1.10.3780.10">
    <property type="entry name" value="SusD-like"/>
    <property type="match status" value="1"/>
</dbReference>
<name>A0A1P9X013_9BACT</name>
<evidence type="ECO:0000256" key="5">
    <source>
        <dbReference type="ARBA" id="ARBA00023237"/>
    </source>
</evidence>
<dbReference type="AlphaFoldDB" id="A0A1P9X013"/>
<dbReference type="Pfam" id="PF14322">
    <property type="entry name" value="SusD-like_3"/>
    <property type="match status" value="1"/>
</dbReference>
<dbReference type="Gene3D" id="1.25.40.390">
    <property type="match status" value="1"/>
</dbReference>
<dbReference type="Proteomes" id="UP000187941">
    <property type="component" value="Chromosome"/>
</dbReference>
<protein>
    <recommendedName>
        <fullName evidence="11">Carbohydrate-binding protein SusD</fullName>
    </recommendedName>
</protein>
<evidence type="ECO:0000256" key="4">
    <source>
        <dbReference type="ARBA" id="ARBA00023136"/>
    </source>
</evidence>
<evidence type="ECO:0000256" key="6">
    <source>
        <dbReference type="SAM" id="SignalP"/>
    </source>
</evidence>